<feature type="region of interest" description="Disordered" evidence="1">
    <location>
        <begin position="521"/>
        <end position="768"/>
    </location>
</feature>
<feature type="compositionally biased region" description="Low complexity" evidence="1">
    <location>
        <begin position="338"/>
        <end position="352"/>
    </location>
</feature>
<gene>
    <name evidence="3" type="ORF">Dda_6760</name>
</gene>
<feature type="region of interest" description="Disordered" evidence="1">
    <location>
        <begin position="338"/>
        <end position="358"/>
    </location>
</feature>
<proteinExistence type="predicted"/>
<feature type="compositionally biased region" description="Polar residues" evidence="1">
    <location>
        <begin position="488"/>
        <end position="497"/>
    </location>
</feature>
<feature type="chain" id="PRO_5042057609" evidence="2">
    <location>
        <begin position="22"/>
        <end position="832"/>
    </location>
</feature>
<feature type="compositionally biased region" description="Polar residues" evidence="1">
    <location>
        <begin position="732"/>
        <end position="753"/>
    </location>
</feature>
<evidence type="ECO:0000256" key="2">
    <source>
        <dbReference type="SAM" id="SignalP"/>
    </source>
</evidence>
<evidence type="ECO:0000313" key="4">
    <source>
        <dbReference type="Proteomes" id="UP001221413"/>
    </source>
</evidence>
<name>A0AAD6IU55_DREDA</name>
<sequence length="832" mass="90049">MAWSVADKLAVWALLLLPALCQHRGYFVLRVLPVPKEESPFSESPKERYITDEFIVTAPTAPLQPLIIQQQPTISACPSKTSAVYDPSSVWLADWRLPTSPLDPGSRVIPPESFFNAARKLMNGVTTPILRSLNWRTRTFTWAYLEQDENSPRQLRVSSMILPDTTKSIKGTAEHSPDVTFAVVPGVGVAESIRLVYDPAEPGSGSPALQPNLTPPLGGGWAIGTLDSTASGQKPYFAACKSASEPEWHLFRNPADTPGPQDSRFNKLYTACHGVYIHLERVSDDKICFRWDLSTERNEQSLKSLAARRLFTVYHNSLSLSYPQIITRELDEVLLPTSQPPTQQQLGQPSLGELSPLQAGRGISQTDSVLSTINAVPEDMNSFAEGYREVIDRNTPAFGSTDNSGSGSGQGASGSLEGSRRSSNSPGLMEPDEIIIPEGTTIRLHRLTVPPLNIQGMMDNKPGSKYNTLNMQTINPKPNRAPRERLPNINTGTQGRAGNNRPVNPRPQLTVDTAFQIPSNQQQRLQPHAPTLRPGDSSITPSIITNARMRRPTDNRPTQGSNSPSSGLRKPTTRQSAGPGQKNGLNFNADSPTLSPIYPLGRPLGGSRTVKNDPRDSFFSPKASKNLVPSGMDARSGSGNDATSPSKPVRPRTGYRPIRDSTMAASRAGRLNARTGARPQNPSPDDSPTFRPESRAGVRPSKPSSLSGSPTTNRANSGFRSPGQGNPGPGTGSQSPLSPKTPSTATINKQTKVSFKDQNPKNVPKFDSHRGMLNYMRETQGLDRIPELEVKGISTVKSTKTKLGPNGGGNARGYPEIKITSGTARNVPVDDS</sequence>
<feature type="region of interest" description="Disordered" evidence="1">
    <location>
        <begin position="796"/>
        <end position="832"/>
    </location>
</feature>
<reference evidence="3" key="1">
    <citation type="submission" date="2023-01" db="EMBL/GenBank/DDBJ databases">
        <title>The chitinases involved in constricting ring structure development in the nematode-trapping fungus Drechslerella dactyloides.</title>
        <authorList>
            <person name="Wang R."/>
            <person name="Zhang L."/>
            <person name="Tang P."/>
            <person name="Li S."/>
            <person name="Liang L."/>
        </authorList>
    </citation>
    <scope>NUCLEOTIDE SEQUENCE</scope>
    <source>
        <strain evidence="3">YMF1.00031</strain>
    </source>
</reference>
<accession>A0AAD6IU55</accession>
<feature type="compositionally biased region" description="Basic and acidic residues" evidence="1">
    <location>
        <begin position="754"/>
        <end position="768"/>
    </location>
</feature>
<feature type="compositionally biased region" description="Polar residues" evidence="1">
    <location>
        <begin position="555"/>
        <end position="566"/>
    </location>
</feature>
<keyword evidence="4" id="KW-1185">Reference proteome</keyword>
<evidence type="ECO:0000256" key="1">
    <source>
        <dbReference type="SAM" id="MobiDB-lite"/>
    </source>
</evidence>
<feature type="compositionally biased region" description="Polar residues" evidence="1">
    <location>
        <begin position="637"/>
        <end position="646"/>
    </location>
</feature>
<feature type="compositionally biased region" description="Polar residues" evidence="1">
    <location>
        <begin position="702"/>
        <end position="719"/>
    </location>
</feature>
<feature type="signal peptide" evidence="2">
    <location>
        <begin position="1"/>
        <end position="21"/>
    </location>
</feature>
<feature type="region of interest" description="Disordered" evidence="1">
    <location>
        <begin position="473"/>
        <end position="508"/>
    </location>
</feature>
<dbReference type="Proteomes" id="UP001221413">
    <property type="component" value="Unassembled WGS sequence"/>
</dbReference>
<feature type="region of interest" description="Disordered" evidence="1">
    <location>
        <begin position="394"/>
        <end position="435"/>
    </location>
</feature>
<dbReference type="AlphaFoldDB" id="A0AAD6IU55"/>
<organism evidence="3 4">
    <name type="scientific">Drechslerella dactyloides</name>
    <name type="common">Nematode-trapping fungus</name>
    <name type="synonym">Arthrobotrys dactyloides</name>
    <dbReference type="NCBI Taxonomy" id="74499"/>
    <lineage>
        <taxon>Eukaryota</taxon>
        <taxon>Fungi</taxon>
        <taxon>Dikarya</taxon>
        <taxon>Ascomycota</taxon>
        <taxon>Pezizomycotina</taxon>
        <taxon>Orbiliomycetes</taxon>
        <taxon>Orbiliales</taxon>
        <taxon>Orbiliaceae</taxon>
        <taxon>Drechslerella</taxon>
    </lineage>
</organism>
<feature type="compositionally biased region" description="Polar residues" evidence="1">
    <location>
        <begin position="573"/>
        <end position="594"/>
    </location>
</feature>
<keyword evidence="2" id="KW-0732">Signal</keyword>
<comment type="caution">
    <text evidence="3">The sequence shown here is derived from an EMBL/GenBank/DDBJ whole genome shotgun (WGS) entry which is preliminary data.</text>
</comment>
<evidence type="ECO:0000313" key="3">
    <source>
        <dbReference type="EMBL" id="KAJ6258710.1"/>
    </source>
</evidence>
<dbReference type="EMBL" id="JAQGDS010000008">
    <property type="protein sequence ID" value="KAJ6258710.1"/>
    <property type="molecule type" value="Genomic_DNA"/>
</dbReference>
<protein>
    <submittedName>
        <fullName evidence="3">Uncharacterized protein</fullName>
    </submittedName>
</protein>